<feature type="region of interest" description="Disordered" evidence="1">
    <location>
        <begin position="365"/>
        <end position="399"/>
    </location>
</feature>
<feature type="compositionally biased region" description="Polar residues" evidence="1">
    <location>
        <begin position="577"/>
        <end position="593"/>
    </location>
</feature>
<feature type="compositionally biased region" description="Basic and acidic residues" evidence="1">
    <location>
        <begin position="965"/>
        <end position="984"/>
    </location>
</feature>
<reference evidence="2" key="1">
    <citation type="submission" date="2019-06" db="EMBL/GenBank/DDBJ databases">
        <authorList>
            <person name="Zheng W."/>
        </authorList>
    </citation>
    <scope>NUCLEOTIDE SEQUENCE</scope>
    <source>
        <strain evidence="2">QDHG01</strain>
    </source>
</reference>
<feature type="region of interest" description="Disordered" evidence="1">
    <location>
        <begin position="1"/>
        <end position="62"/>
    </location>
</feature>
<feature type="compositionally biased region" description="Low complexity" evidence="1">
    <location>
        <begin position="377"/>
        <end position="395"/>
    </location>
</feature>
<proteinExistence type="predicted"/>
<feature type="compositionally biased region" description="Basic residues" evidence="1">
    <location>
        <begin position="42"/>
        <end position="51"/>
    </location>
</feature>
<dbReference type="AlphaFoldDB" id="A0A8J8P3R8"/>
<dbReference type="OrthoDB" id="10690755at2759"/>
<feature type="compositionally biased region" description="Polar residues" evidence="1">
    <location>
        <begin position="819"/>
        <end position="828"/>
    </location>
</feature>
<feature type="compositionally biased region" description="Polar residues" evidence="1">
    <location>
        <begin position="1139"/>
        <end position="1150"/>
    </location>
</feature>
<feature type="compositionally biased region" description="Basic and acidic residues" evidence="1">
    <location>
        <begin position="87"/>
        <end position="102"/>
    </location>
</feature>
<sequence>MSRQVAHYKSAARSHVPQEQQRDAPHYQRSHHNANDYDSSPPRHHDKRQPKVYHQQSDGPVYAGAKNSEMLLNKIVHILRRAPDNKVRGEQQLENREKRKVMNDSYNENSERVQANRRSRDHLKQGDQGSDYAITFGANSSQYRVPSEVVRQKANRRVVQQVSTDYDREHDERLRELYDEVEDMPEIPLMSNKGFAQNQYEARQKQKPMQQQPQMQFDYNFIPQQHNSFKQAIETQYYHQGMNQYGPQFQSYHHQHSGPNASVTTPQQTLHQFPSNSEFQPSPSEFYDYMEYQKQFDMELQMKLKSPPQVRVSEGLVGVNPFSKKINQQPPQLYMGGGQQPSTQRQSLPQQVNYNQGSIITSDLQSNEFNSTKFRSRSTVRTNNSNNINGNQKRSSIMGKKRVASQQEKILIIPDVGKNTFRKAKIINLDNSSNFENSKNSTALLNALDQLKDHKSTSGNHRLIYEGYHRIPVFNLKVSDKPVLLPLAFSVYRVGHKVYFEASQSIPASLLILQPELRAEKRNASYSMINKNSQLILDTSEKMAAKYLSLSDNSFARLIEDKIIVANQKLQIEKLSENTPRGNPHTQRQNQETSKLKKEEALLQAKIKNYEEFRKKPEVSYQNTIPSKLSPLMPPVKDIIRGSSIVQADPHDDFYKTYHKQEQSYKQGPMQPNLQFPQLQYSHGVSKPGDVYQPQFTASKYGAFREQQNEPSSTGTQSTKQTIESYQPRFRDSFYQLRGQQERVIPNQVMGSERMGGAYQGEDYKIQSKLPQMAPIGHQRQSQQYMTSLRNTQDTHSSSSSHRQNRNEKPGLPTLRPNAKNQPLNGGSSDDPGDYNNQSFAPLKQTPYKKTQIQRQDRISFETTPSQREEVKDPSRFRKASAEYEINPSIRQYVQEGKQPDRDEESSDEYYDEEEESERFNTQSLMNKTPQKPFFNESERHPTTGKKSSGIKRKEDQPTDLPSVFHDEQNSSKREFFETPEKSLRNTPSNEALRSALQRSNSGEYVPSLNRNPSNQRNDKYLPLQQAIEEEKTEEDLAADNDDNYGYRHGSHQSTDKNTLKRKAQDQQPSDDIEDGYSSSQEGSRTNLRSHKRRLSQGNSSAEQMSKGAFMSRRQSQKPSTHKKKWIAGRVAEEGTSGGSQEQLLSNGNESAHFPALKI</sequence>
<feature type="compositionally biased region" description="Basic and acidic residues" evidence="1">
    <location>
        <begin position="867"/>
        <end position="882"/>
    </location>
</feature>
<feature type="compositionally biased region" description="Polar residues" evidence="1">
    <location>
        <begin position="920"/>
        <end position="930"/>
    </location>
</feature>
<feature type="region of interest" description="Disordered" evidence="1">
    <location>
        <begin position="575"/>
        <end position="597"/>
    </location>
</feature>
<feature type="region of interest" description="Disordered" evidence="1">
    <location>
        <begin position="775"/>
        <end position="1159"/>
    </location>
</feature>
<feature type="region of interest" description="Disordered" evidence="1">
    <location>
        <begin position="87"/>
        <end position="129"/>
    </location>
</feature>
<comment type="caution">
    <text evidence="2">The sequence shown here is derived from an EMBL/GenBank/DDBJ whole genome shotgun (WGS) entry which is preliminary data.</text>
</comment>
<evidence type="ECO:0000313" key="3">
    <source>
        <dbReference type="Proteomes" id="UP000785679"/>
    </source>
</evidence>
<dbReference type="EMBL" id="RRYP01001797">
    <property type="protein sequence ID" value="TNV85485.1"/>
    <property type="molecule type" value="Genomic_DNA"/>
</dbReference>
<dbReference type="Proteomes" id="UP000785679">
    <property type="component" value="Unassembled WGS sequence"/>
</dbReference>
<feature type="compositionally biased region" description="Acidic residues" evidence="1">
    <location>
        <begin position="1031"/>
        <end position="1043"/>
    </location>
</feature>
<gene>
    <name evidence="2" type="ORF">FGO68_gene10874</name>
</gene>
<feature type="compositionally biased region" description="Basic and acidic residues" evidence="1">
    <location>
        <begin position="1054"/>
        <end position="1065"/>
    </location>
</feature>
<name>A0A8J8P3R8_HALGN</name>
<keyword evidence="3" id="KW-1185">Reference proteome</keyword>
<feature type="compositionally biased region" description="Polar residues" evidence="1">
    <location>
        <begin position="779"/>
        <end position="795"/>
    </location>
</feature>
<feature type="compositionally biased region" description="Acidic residues" evidence="1">
    <location>
        <begin position="902"/>
        <end position="917"/>
    </location>
</feature>
<accession>A0A8J8P3R8</accession>
<protein>
    <submittedName>
        <fullName evidence="2">Uncharacterized protein</fullName>
    </submittedName>
</protein>
<feature type="compositionally biased region" description="Polar residues" evidence="1">
    <location>
        <begin position="709"/>
        <end position="725"/>
    </location>
</feature>
<evidence type="ECO:0000313" key="2">
    <source>
        <dbReference type="EMBL" id="TNV85485.1"/>
    </source>
</evidence>
<organism evidence="2 3">
    <name type="scientific">Halteria grandinella</name>
    <dbReference type="NCBI Taxonomy" id="5974"/>
    <lineage>
        <taxon>Eukaryota</taxon>
        <taxon>Sar</taxon>
        <taxon>Alveolata</taxon>
        <taxon>Ciliophora</taxon>
        <taxon>Intramacronucleata</taxon>
        <taxon>Spirotrichea</taxon>
        <taxon>Stichotrichia</taxon>
        <taxon>Sporadotrichida</taxon>
        <taxon>Halteriidae</taxon>
        <taxon>Halteria</taxon>
    </lineage>
</organism>
<feature type="compositionally biased region" description="Polar residues" evidence="1">
    <location>
        <begin position="1077"/>
        <end position="1087"/>
    </location>
</feature>
<feature type="region of interest" description="Disordered" evidence="1">
    <location>
        <begin position="705"/>
        <end position="727"/>
    </location>
</feature>
<evidence type="ECO:0000256" key="1">
    <source>
        <dbReference type="SAM" id="MobiDB-lite"/>
    </source>
</evidence>
<feature type="compositionally biased region" description="Polar residues" evidence="1">
    <location>
        <begin position="985"/>
        <end position="1016"/>
    </location>
</feature>